<name>A0A1I1RZH3_9CLOT</name>
<dbReference type="InterPro" id="IPR039568">
    <property type="entry name" value="Peptidase_MA-like_dom"/>
</dbReference>
<dbReference type="RefSeq" id="WP_090094330.1">
    <property type="nucleotide sequence ID" value="NZ_FOMG01000041.1"/>
</dbReference>
<dbReference type="OrthoDB" id="9787613at2"/>
<keyword evidence="3" id="KW-1185">Reference proteome</keyword>
<evidence type="ECO:0000259" key="1">
    <source>
        <dbReference type="Pfam" id="PF13485"/>
    </source>
</evidence>
<evidence type="ECO:0000313" key="2">
    <source>
        <dbReference type="EMBL" id="SFD39696.1"/>
    </source>
</evidence>
<evidence type="ECO:0000313" key="3">
    <source>
        <dbReference type="Proteomes" id="UP000199263"/>
    </source>
</evidence>
<feature type="domain" description="Peptidase MA-like" evidence="1">
    <location>
        <begin position="67"/>
        <end position="246"/>
    </location>
</feature>
<organism evidence="2 3">
    <name type="scientific">Clostridium uliginosum</name>
    <dbReference type="NCBI Taxonomy" id="119641"/>
    <lineage>
        <taxon>Bacteria</taxon>
        <taxon>Bacillati</taxon>
        <taxon>Bacillota</taxon>
        <taxon>Clostridia</taxon>
        <taxon>Eubacteriales</taxon>
        <taxon>Clostridiaceae</taxon>
        <taxon>Clostridium</taxon>
    </lineage>
</organism>
<dbReference type="Proteomes" id="UP000199263">
    <property type="component" value="Unassembled WGS sequence"/>
</dbReference>
<dbReference type="STRING" id="119641.SAMN05421842_1413"/>
<dbReference type="EMBL" id="FOMG01000041">
    <property type="protein sequence ID" value="SFD39696.1"/>
    <property type="molecule type" value="Genomic_DNA"/>
</dbReference>
<dbReference type="Pfam" id="PF13485">
    <property type="entry name" value="Peptidase_MA_2"/>
    <property type="match status" value="1"/>
</dbReference>
<proteinExistence type="predicted"/>
<sequence length="253" mass="29580">MIGKRKEDCSGNLEFEQIYKEKDYKLNLRKETQHFIIFYTEIDKTCIDKVSDVLENNYNRITINFNQQLQEKLTIEIHSDLNQLHIALGFPNAPDWIRGGIGVGKIIIASPLNPPPGSKFDNVLNTAVHEFGHIIVNKINKDTPRWLNEGIACYEAKDNDENWIRKTVKNGLVSNMLPTFKDLDTGEDFETFFKRNGYQYSYTIVESIIEEYGYDKLYNLIKSPNNFEDIFGITENELQNKWMEYIKKNYLLT</sequence>
<accession>A0A1I1RZH3</accession>
<protein>
    <submittedName>
        <fullName evidence="2">Peptidase MA superfamily protein</fullName>
    </submittedName>
</protein>
<dbReference type="AlphaFoldDB" id="A0A1I1RZH3"/>
<gene>
    <name evidence="2" type="ORF">SAMN05421842_1413</name>
</gene>
<reference evidence="2 3" key="1">
    <citation type="submission" date="2016-10" db="EMBL/GenBank/DDBJ databases">
        <authorList>
            <person name="de Groot N.N."/>
        </authorList>
    </citation>
    <scope>NUCLEOTIDE SEQUENCE [LARGE SCALE GENOMIC DNA]</scope>
    <source>
        <strain evidence="2 3">DSM 12992</strain>
    </source>
</reference>